<name>A0A2Z5G2X6_9BACT</name>
<feature type="compositionally biased region" description="Polar residues" evidence="1">
    <location>
        <begin position="1"/>
        <end position="12"/>
    </location>
</feature>
<dbReference type="EMBL" id="CP030840">
    <property type="protein sequence ID" value="AXC13481.1"/>
    <property type="molecule type" value="Genomic_DNA"/>
</dbReference>
<accession>A0A2Z5G2X6</accession>
<evidence type="ECO:0000256" key="1">
    <source>
        <dbReference type="SAM" id="MobiDB-lite"/>
    </source>
</evidence>
<dbReference type="AlphaFoldDB" id="A0A2Z5G2X6"/>
<proteinExistence type="predicted"/>
<organism evidence="2 3">
    <name type="scientific">Acidisarcina polymorpha</name>
    <dbReference type="NCBI Taxonomy" id="2211140"/>
    <lineage>
        <taxon>Bacteria</taxon>
        <taxon>Pseudomonadati</taxon>
        <taxon>Acidobacteriota</taxon>
        <taxon>Terriglobia</taxon>
        <taxon>Terriglobales</taxon>
        <taxon>Acidobacteriaceae</taxon>
        <taxon>Acidisarcina</taxon>
    </lineage>
</organism>
<reference evidence="2 3" key="1">
    <citation type="journal article" date="2018" name="Front. Microbiol.">
        <title>Hydrolytic Capabilities as a Key to Environmental Success: Chitinolytic and Cellulolytic Acidobacteria From Acidic Sub-arctic Soils and Boreal Peatlands.</title>
        <authorList>
            <person name="Belova S.E."/>
            <person name="Ravin N.V."/>
            <person name="Pankratov T.A."/>
            <person name="Rakitin A.L."/>
            <person name="Ivanova A.A."/>
            <person name="Beletsky A.V."/>
            <person name="Mardanov A.V."/>
            <person name="Sinninghe Damste J.S."/>
            <person name="Dedysh S.N."/>
        </authorList>
    </citation>
    <scope>NUCLEOTIDE SEQUENCE [LARGE SCALE GENOMIC DNA]</scope>
    <source>
        <strain evidence="2 3">SBC82</strain>
    </source>
</reference>
<keyword evidence="3" id="KW-1185">Reference proteome</keyword>
<dbReference type="KEGG" id="abas:ACPOL_4204"/>
<evidence type="ECO:0000313" key="3">
    <source>
        <dbReference type="Proteomes" id="UP000253606"/>
    </source>
</evidence>
<gene>
    <name evidence="2" type="ORF">ACPOL_4204</name>
</gene>
<evidence type="ECO:0000313" key="2">
    <source>
        <dbReference type="EMBL" id="AXC13481.1"/>
    </source>
</evidence>
<dbReference type="Proteomes" id="UP000253606">
    <property type="component" value="Chromosome"/>
</dbReference>
<feature type="region of interest" description="Disordered" evidence="1">
    <location>
        <begin position="1"/>
        <end position="38"/>
    </location>
</feature>
<protein>
    <submittedName>
        <fullName evidence="2">Uncharacterized protein</fullName>
    </submittedName>
</protein>
<sequence>MVATARSATARSEFQLPFGQQRPAGTTPEFKPHGAVKK</sequence>